<dbReference type="Gene3D" id="3.90.79.10">
    <property type="entry name" value="Nucleoside Triphosphate Pyrophosphohydrolase"/>
    <property type="match status" value="1"/>
</dbReference>
<dbReference type="InterPro" id="IPR059176">
    <property type="entry name" value="UDP-X_N"/>
</dbReference>
<accession>A0A286GBE9</accession>
<dbReference type="PROSITE" id="PS51462">
    <property type="entry name" value="NUDIX"/>
    <property type="match status" value="1"/>
</dbReference>
<dbReference type="InterPro" id="IPR015797">
    <property type="entry name" value="NUDIX_hydrolase-like_dom_sf"/>
</dbReference>
<evidence type="ECO:0000256" key="1">
    <source>
        <dbReference type="ARBA" id="ARBA00001946"/>
    </source>
</evidence>
<evidence type="ECO:0000313" key="5">
    <source>
        <dbReference type="Proteomes" id="UP000219621"/>
    </source>
</evidence>
<dbReference type="CDD" id="cd04672">
    <property type="entry name" value="NUDIX_CDP-Chase_like"/>
    <property type="match status" value="1"/>
</dbReference>
<dbReference type="SUPFAM" id="SSF55811">
    <property type="entry name" value="Nudix"/>
    <property type="match status" value="1"/>
</dbReference>
<reference evidence="4 5" key="1">
    <citation type="submission" date="2017-09" db="EMBL/GenBank/DDBJ databases">
        <authorList>
            <person name="Ehlers B."/>
            <person name="Leendertz F.H."/>
        </authorList>
    </citation>
    <scope>NUCLEOTIDE SEQUENCE [LARGE SCALE GENOMIC DNA]</scope>
    <source>
        <strain evidence="4 5">USBA 140</strain>
    </source>
</reference>
<dbReference type="AlphaFoldDB" id="A0A286GBE9"/>
<gene>
    <name evidence="4" type="ORF">SAMN05421508_102382</name>
</gene>
<dbReference type="PANTHER" id="PTHR43046">
    <property type="entry name" value="GDP-MANNOSE MANNOSYL HYDROLASE"/>
    <property type="match status" value="1"/>
</dbReference>
<keyword evidence="5" id="KW-1185">Reference proteome</keyword>
<dbReference type="GO" id="GO:0016787">
    <property type="term" value="F:hydrolase activity"/>
    <property type="evidence" value="ECO:0007669"/>
    <property type="project" value="UniProtKB-KW"/>
</dbReference>
<dbReference type="Pfam" id="PF12535">
    <property type="entry name" value="Nudix_N"/>
    <property type="match status" value="1"/>
</dbReference>
<dbReference type="EMBL" id="OCNJ01000002">
    <property type="protein sequence ID" value="SOD92334.1"/>
    <property type="molecule type" value="Genomic_DNA"/>
</dbReference>
<name>A0A286GBE9_9PROT</name>
<dbReference type="PANTHER" id="PTHR43046:SF16">
    <property type="entry name" value="ADP-RIBOSE PYROPHOSPHATASE YJHB-RELATED"/>
    <property type="match status" value="1"/>
</dbReference>
<feature type="domain" description="Nudix hydrolase" evidence="3">
    <location>
        <begin position="66"/>
        <end position="194"/>
    </location>
</feature>
<sequence>MEPKWLTWARQIQALAQSGLAYSPNPYDRDRFEQLRRLAAEIAAEHTGDATDRLEGLFMEETGYATPKVGVRAAVFRDGRILMVREVADGHRWTLPGGWADVNQTPAECTAREVWEESGFEVVVRKLAGVYDRRRFPPPARPVPFYLYKLFFLCDITGGTATPSLETSEVGFFAEEEIDGLDLSHGRVTGWHIHRMFEHHRTPDLPADFD</sequence>
<protein>
    <submittedName>
        <fullName evidence="4">ADP-ribose pyrophosphatase YjhB, NUDIX family</fullName>
    </submittedName>
</protein>
<organism evidence="4 5">
    <name type="scientific">Caenispirillum bisanense</name>
    <dbReference type="NCBI Taxonomy" id="414052"/>
    <lineage>
        <taxon>Bacteria</taxon>
        <taxon>Pseudomonadati</taxon>
        <taxon>Pseudomonadota</taxon>
        <taxon>Alphaproteobacteria</taxon>
        <taxon>Rhodospirillales</taxon>
        <taxon>Novispirillaceae</taxon>
        <taxon>Caenispirillum</taxon>
    </lineage>
</organism>
<keyword evidence="2" id="KW-0378">Hydrolase</keyword>
<evidence type="ECO:0000313" key="4">
    <source>
        <dbReference type="EMBL" id="SOD92334.1"/>
    </source>
</evidence>
<dbReference type="InterPro" id="IPR000086">
    <property type="entry name" value="NUDIX_hydrolase_dom"/>
</dbReference>
<evidence type="ECO:0000256" key="2">
    <source>
        <dbReference type="ARBA" id="ARBA00022801"/>
    </source>
</evidence>
<dbReference type="RefSeq" id="WP_176525058.1">
    <property type="nucleotide sequence ID" value="NZ_OCNJ01000002.1"/>
</dbReference>
<dbReference type="Proteomes" id="UP000219621">
    <property type="component" value="Unassembled WGS sequence"/>
</dbReference>
<dbReference type="Gene3D" id="6.10.250.1120">
    <property type="match status" value="1"/>
</dbReference>
<proteinExistence type="predicted"/>
<comment type="cofactor">
    <cofactor evidence="1">
        <name>Mg(2+)</name>
        <dbReference type="ChEBI" id="CHEBI:18420"/>
    </cofactor>
</comment>
<dbReference type="Pfam" id="PF00293">
    <property type="entry name" value="NUDIX"/>
    <property type="match status" value="1"/>
</dbReference>
<evidence type="ECO:0000259" key="3">
    <source>
        <dbReference type="PROSITE" id="PS51462"/>
    </source>
</evidence>